<name>A0A1B8ZA24_9FLAO</name>
<evidence type="ECO:0000313" key="1">
    <source>
        <dbReference type="EMBL" id="OCA68442.1"/>
    </source>
</evidence>
<dbReference type="Proteomes" id="UP000092651">
    <property type="component" value="Unassembled WGS sequence"/>
</dbReference>
<proteinExistence type="predicted"/>
<dbReference type="EMBL" id="MAYH01000049">
    <property type="protein sequence ID" value="OCA68442.1"/>
    <property type="molecule type" value="Genomic_DNA"/>
</dbReference>
<evidence type="ECO:0000313" key="2">
    <source>
        <dbReference type="Proteomes" id="UP000092651"/>
    </source>
</evidence>
<dbReference type="NCBIfam" id="NF038180">
    <property type="entry name" value="leader_pinensin"/>
    <property type="match status" value="1"/>
</dbReference>
<gene>
    <name evidence="1" type="ORF">BBI01_18535</name>
</gene>
<dbReference type="InterPro" id="IPR059231">
    <property type="entry name" value="Leader_pinensin"/>
</dbReference>
<dbReference type="AlphaFoldDB" id="A0A1B8ZA24"/>
<accession>A0A1B8ZA24</accession>
<organism evidence="1 2">
    <name type="scientific">Chryseobacterium artocarpi</name>
    <dbReference type="NCBI Taxonomy" id="1414727"/>
    <lineage>
        <taxon>Bacteria</taxon>
        <taxon>Pseudomonadati</taxon>
        <taxon>Bacteroidota</taxon>
        <taxon>Flavobacteriia</taxon>
        <taxon>Flavobacteriales</taxon>
        <taxon>Weeksellaceae</taxon>
        <taxon>Chryseobacterium group</taxon>
        <taxon>Chryseobacterium</taxon>
    </lineage>
</organism>
<keyword evidence="2" id="KW-1185">Reference proteome</keyword>
<sequence length="92" mass="9635">MNTKLTLEDLKLESFLTEIDNSKLVKVQGGNGAYEDNSEDCDTVNGACETATCMTYVDCAGTYAECDETLGGGNCPSLTSNDCDGGSGEVQC</sequence>
<comment type="caution">
    <text evidence="1">The sequence shown here is derived from an EMBL/GenBank/DDBJ whole genome shotgun (WGS) entry which is preliminary data.</text>
</comment>
<protein>
    <submittedName>
        <fullName evidence="1">Uncharacterized protein</fullName>
    </submittedName>
</protein>
<reference evidence="1 2" key="1">
    <citation type="submission" date="2016-07" db="EMBL/GenBank/DDBJ databases">
        <authorList>
            <person name="Jeong J.-J."/>
            <person name="Kim D.W."/>
            <person name="Sang M.K."/>
            <person name="Choi I.-G."/>
            <person name="Kim K.D."/>
        </authorList>
    </citation>
    <scope>NUCLEOTIDE SEQUENCE [LARGE SCALE GENOMIC DNA]</scope>
    <source>
        <strain evidence="1 2">UTM-3</strain>
    </source>
</reference>